<keyword evidence="2" id="KW-1185">Reference proteome</keyword>
<evidence type="ECO:0000313" key="2">
    <source>
        <dbReference type="Proteomes" id="UP001501337"/>
    </source>
</evidence>
<dbReference type="Gene3D" id="1.10.1740.10">
    <property type="match status" value="1"/>
</dbReference>
<organism evidence="1 2">
    <name type="scientific">Allohahella marinimesophila</name>
    <dbReference type="NCBI Taxonomy" id="1054972"/>
    <lineage>
        <taxon>Bacteria</taxon>
        <taxon>Pseudomonadati</taxon>
        <taxon>Pseudomonadota</taxon>
        <taxon>Gammaproteobacteria</taxon>
        <taxon>Oceanospirillales</taxon>
        <taxon>Hahellaceae</taxon>
        <taxon>Allohahella</taxon>
    </lineage>
</organism>
<dbReference type="Gene3D" id="1.10.10.10">
    <property type="entry name" value="Winged helix-like DNA-binding domain superfamily/Winged helix DNA-binding domain"/>
    <property type="match status" value="1"/>
</dbReference>
<dbReference type="InterPro" id="IPR036388">
    <property type="entry name" value="WH-like_DNA-bd_sf"/>
</dbReference>
<dbReference type="Proteomes" id="UP001501337">
    <property type="component" value="Unassembled WGS sequence"/>
</dbReference>
<proteinExistence type="predicted"/>
<gene>
    <name evidence="1" type="ORF">GCM10022278_03450</name>
</gene>
<reference evidence="2" key="1">
    <citation type="journal article" date="2019" name="Int. J. Syst. Evol. Microbiol.">
        <title>The Global Catalogue of Microorganisms (GCM) 10K type strain sequencing project: providing services to taxonomists for standard genome sequencing and annotation.</title>
        <authorList>
            <consortium name="The Broad Institute Genomics Platform"/>
            <consortium name="The Broad Institute Genome Sequencing Center for Infectious Disease"/>
            <person name="Wu L."/>
            <person name="Ma J."/>
        </authorList>
    </citation>
    <scope>NUCLEOTIDE SEQUENCE [LARGE SCALE GENOMIC DNA]</scope>
    <source>
        <strain evidence="2">JCM 17555</strain>
    </source>
</reference>
<dbReference type="SUPFAM" id="SSF88946">
    <property type="entry name" value="Sigma2 domain of RNA polymerase sigma factors"/>
    <property type="match status" value="1"/>
</dbReference>
<dbReference type="SUPFAM" id="SSF88659">
    <property type="entry name" value="Sigma3 and sigma4 domains of RNA polymerase sigma factors"/>
    <property type="match status" value="1"/>
</dbReference>
<comment type="caution">
    <text evidence="1">The sequence shown here is derived from an EMBL/GenBank/DDBJ whole genome shotgun (WGS) entry which is preliminary data.</text>
</comment>
<dbReference type="InterPro" id="IPR013324">
    <property type="entry name" value="RNA_pol_sigma_r3/r4-like"/>
</dbReference>
<dbReference type="EMBL" id="BAABBO010000001">
    <property type="protein sequence ID" value="GAA3947548.1"/>
    <property type="molecule type" value="Genomic_DNA"/>
</dbReference>
<evidence type="ECO:0000313" key="1">
    <source>
        <dbReference type="EMBL" id="GAA3947548.1"/>
    </source>
</evidence>
<dbReference type="InterPro" id="IPR013325">
    <property type="entry name" value="RNA_pol_sigma_r2"/>
</dbReference>
<protein>
    <recommendedName>
        <fullName evidence="3">RNA polymerase sigma factor (Sigma-70 family)</fullName>
    </recommendedName>
</protein>
<evidence type="ECO:0008006" key="3">
    <source>
        <dbReference type="Google" id="ProtNLM"/>
    </source>
</evidence>
<sequence length="271" mass="30748">MTINWPELVFSERFFQRVETLARSSIPDEATVEEAVTYTISSLSDDDWKRCKSFKGGSAPETFLYTLSTNLILDYARKVYGRQRPPVWLKRKGILWMALWKSLCQDRQAPESVVDRHLALVDGDRHIVLDAIREIRTRLPWCGVSNRVDSMDDSESVVRLVEAASVDEPVMEDDMLYFAHELLKQEDDSVDADKLSISDPQRVVDAVTGLELSQEEALVLRMHFCDGLSFSAIARALGLPKQAPVRLTQKALERARQQLTRRGIEPNLVGA</sequence>
<accession>A0ABP7NKV7</accession>
<name>A0ABP7NKV7_9GAMM</name>
<dbReference type="RefSeq" id="WP_344802648.1">
    <property type="nucleotide sequence ID" value="NZ_BAABBO010000001.1"/>
</dbReference>